<dbReference type="PROSITE" id="PS50113">
    <property type="entry name" value="PAC"/>
    <property type="match status" value="2"/>
</dbReference>
<dbReference type="Pfam" id="PF08448">
    <property type="entry name" value="PAS_4"/>
    <property type="match status" value="1"/>
</dbReference>
<dbReference type="SMART" id="SM00065">
    <property type="entry name" value="GAF"/>
    <property type="match status" value="3"/>
</dbReference>
<dbReference type="NCBIfam" id="TIGR00229">
    <property type="entry name" value="sensory_box"/>
    <property type="match status" value="2"/>
</dbReference>
<gene>
    <name evidence="18" type="ORF">ABS772_23790</name>
</gene>
<sequence>MGARTEPPARPSKRQTPEPRSREHDWAGTSLGPVETWPDALRSAAGLVTALGAPAALAWGPALTTLCNDAFAALLGPVPPGAAFTTLSRTGDDAAALASLLRRARAGEAVTAAGIALGPELSGPMVSLCLSPVRGPDGAVAGVFALVTGTGEPAPAPAAGEEAERRRAEAALRASEQRYGTLFRTMGQGFCELEILRDGRGRAVDIRPIELNPAFERLIGVPAAQARGRPAREVAPHLDPWWVQTYARIAAAGVPARLEHRDMWTERSFEVSVYPQANDRLLILSDDVTERKATERALREREERQAFLLALSDAVRTLTDPDAIRQEACRLLGERLEVDRAFYVAIDQAAGSARVAWDHHRGDVPSLAVEHRIADFAWAIDILRRGRCLVVADTQRSAAVPESGRSALAAVRIAACLGAPLIKNGSLIGTLCVTHATPRSWTETDVGLVRDVAERIWSAVQRGRAEADIRRKNAVLEGINRIFREALTARTEEELGRACLAVAEDVTQSAFSFMGEVNPATGRFNELSISDRGWQHFAMDDPAYPKGVAPKGLKIHGLYGRVLKDGKSLIANDPQTHPDRIGTPEGHPPLKAFLGVPLKREDRTIGMIGLGNREGGFRAEDLEAAEALAPVILQVLLSKRTADTLRDSEARFRSLTELVPSFLWHMDPEGKSTVTNQQWCDYTGQTLEAAQNGGWLATLHPDEVEETWRAFADALATGRTLELQHRIRRRDGTYRWFLIRHAPARDAEGRIGHWFGAATDIHDQYLAAENLRAEEARQAFLLDLADRLQGLADPMATLRVAAEALGPHLALSRAGYARVYADGEMIERQVRYTAVDEPLLGPLRIRDFDESFRDRLHRGETIIVNDTARLQNPDFYRKVDIGSLMAVPLVRDGQLRALFFLNDRRPRAWSRAEVALAEDVAARTWDAAERAQAEAELRASEARQRALVEGMPQLVWRADPDGGWNWASPQWSAYTGQTEAESRGFGWLAALHPDDRPTAQEAWEGAVPASALTVEYRIRQAAEDRYRWFQTRALPVRGEDGLVEWLGTSTDIDDLRRLQEQQGVMVAELQHRTRNLITVVRSLAEQTMAGSASMELFRSRFYDRLAVLSRVQGLLSRSTLEPITLHTLISTELDALGAWEAAARIFLDGPSVRLRKATVQTFALALHELATNARKYGALAVETGQLSVTWRTYAEGERTRLTLHWHETGLRRSAEEQALQRYGFGRELIEKALPYALDARTSYALDETTLRCSIDLPLTERSRPGR</sequence>
<evidence type="ECO:0000259" key="17">
    <source>
        <dbReference type="PROSITE" id="PS50113"/>
    </source>
</evidence>
<reference evidence="18 19" key="1">
    <citation type="submission" date="2024-06" db="EMBL/GenBank/DDBJ databases">
        <authorList>
            <person name="Campbell A.G."/>
        </authorList>
    </citation>
    <scope>NUCLEOTIDE SEQUENCE [LARGE SCALE GENOMIC DNA]</scope>
    <source>
        <strain evidence="18 19">EM12</strain>
    </source>
</reference>
<dbReference type="InterPro" id="IPR013655">
    <property type="entry name" value="PAS_fold_3"/>
</dbReference>
<evidence type="ECO:0000256" key="8">
    <source>
        <dbReference type="ARBA" id="ARBA00022643"/>
    </source>
</evidence>
<keyword evidence="5" id="KW-0597">Phosphoprotein</keyword>
<evidence type="ECO:0000256" key="11">
    <source>
        <dbReference type="ARBA" id="ARBA00022777"/>
    </source>
</evidence>
<name>A0ABV1QUC7_9HYPH</name>
<evidence type="ECO:0000256" key="7">
    <source>
        <dbReference type="ARBA" id="ARBA00022630"/>
    </source>
</evidence>
<feature type="region of interest" description="Disordered" evidence="15">
    <location>
        <begin position="1"/>
        <end position="33"/>
    </location>
</feature>
<proteinExistence type="predicted"/>
<keyword evidence="12" id="KW-0067">ATP-binding</keyword>
<dbReference type="Gene3D" id="3.30.565.10">
    <property type="entry name" value="Histidine kinase-like ATPase, C-terminal domain"/>
    <property type="match status" value="1"/>
</dbReference>
<dbReference type="InterPro" id="IPR036890">
    <property type="entry name" value="HATPase_C_sf"/>
</dbReference>
<dbReference type="SUPFAM" id="SSF55785">
    <property type="entry name" value="PYP-like sensor domain (PAS domain)"/>
    <property type="match status" value="3"/>
</dbReference>
<dbReference type="InterPro" id="IPR000700">
    <property type="entry name" value="PAS-assoc_C"/>
</dbReference>
<dbReference type="Gene3D" id="3.30.450.40">
    <property type="match status" value="3"/>
</dbReference>
<evidence type="ECO:0000256" key="13">
    <source>
        <dbReference type="ARBA" id="ARBA00022991"/>
    </source>
</evidence>
<dbReference type="EC" id="2.7.13.3" evidence="2"/>
<dbReference type="SMART" id="SM00911">
    <property type="entry name" value="HWE_HK"/>
    <property type="match status" value="1"/>
</dbReference>
<keyword evidence="9" id="KW-0808">Transferase</keyword>
<keyword evidence="7" id="KW-0285">Flavoprotein</keyword>
<feature type="domain" description="PAS" evidence="16">
    <location>
        <begin position="648"/>
        <end position="718"/>
    </location>
</feature>
<organism evidence="18 19">
    <name type="scientific">Methylorubrum podarium</name>
    <dbReference type="NCBI Taxonomy" id="200476"/>
    <lineage>
        <taxon>Bacteria</taxon>
        <taxon>Pseudomonadati</taxon>
        <taxon>Pseudomonadota</taxon>
        <taxon>Alphaproteobacteria</taxon>
        <taxon>Hyphomicrobiales</taxon>
        <taxon>Methylobacteriaceae</taxon>
        <taxon>Methylorubrum</taxon>
    </lineage>
</organism>
<evidence type="ECO:0000256" key="14">
    <source>
        <dbReference type="ARBA" id="ARBA00023170"/>
    </source>
</evidence>
<evidence type="ECO:0000256" key="2">
    <source>
        <dbReference type="ARBA" id="ARBA00012438"/>
    </source>
</evidence>
<evidence type="ECO:0000259" key="16">
    <source>
        <dbReference type="PROSITE" id="PS50112"/>
    </source>
</evidence>
<dbReference type="Gene3D" id="3.30.450.20">
    <property type="entry name" value="PAS domain"/>
    <property type="match status" value="3"/>
</dbReference>
<dbReference type="RefSeq" id="WP_350397163.1">
    <property type="nucleotide sequence ID" value="NZ_JBELQE010000125.1"/>
</dbReference>
<evidence type="ECO:0000256" key="12">
    <source>
        <dbReference type="ARBA" id="ARBA00022840"/>
    </source>
</evidence>
<dbReference type="Pfam" id="PF01590">
    <property type="entry name" value="GAF"/>
    <property type="match status" value="2"/>
</dbReference>
<dbReference type="SMART" id="SM00086">
    <property type="entry name" value="PAC"/>
    <property type="match status" value="2"/>
</dbReference>
<feature type="domain" description="PAC" evidence="17">
    <location>
        <begin position="721"/>
        <end position="773"/>
    </location>
</feature>
<evidence type="ECO:0000256" key="4">
    <source>
        <dbReference type="ARBA" id="ARBA00022543"/>
    </source>
</evidence>
<evidence type="ECO:0000313" key="18">
    <source>
        <dbReference type="EMBL" id="MER2252944.1"/>
    </source>
</evidence>
<dbReference type="PANTHER" id="PTHR43304">
    <property type="entry name" value="PHYTOCHROME-LIKE PROTEIN CPH1"/>
    <property type="match status" value="1"/>
</dbReference>
<evidence type="ECO:0000256" key="15">
    <source>
        <dbReference type="SAM" id="MobiDB-lite"/>
    </source>
</evidence>
<comment type="catalytic activity">
    <reaction evidence="1">
        <text>ATP + protein L-histidine = ADP + protein N-phospho-L-histidine.</text>
        <dbReference type="EC" id="2.7.13.3"/>
    </reaction>
</comment>
<evidence type="ECO:0000256" key="9">
    <source>
        <dbReference type="ARBA" id="ARBA00022679"/>
    </source>
</evidence>
<keyword evidence="13" id="KW-0157">Chromophore</keyword>
<evidence type="ECO:0000313" key="19">
    <source>
        <dbReference type="Proteomes" id="UP001480955"/>
    </source>
</evidence>
<keyword evidence="10" id="KW-0547">Nucleotide-binding</keyword>
<feature type="domain" description="PAS" evidence="16">
    <location>
        <begin position="940"/>
        <end position="1010"/>
    </location>
</feature>
<keyword evidence="14" id="KW-0675">Receptor</keyword>
<dbReference type="InterPro" id="IPR029016">
    <property type="entry name" value="GAF-like_dom_sf"/>
</dbReference>
<dbReference type="InterPro" id="IPR000014">
    <property type="entry name" value="PAS"/>
</dbReference>
<dbReference type="InterPro" id="IPR052162">
    <property type="entry name" value="Sensor_kinase/Photoreceptor"/>
</dbReference>
<dbReference type="SUPFAM" id="SSF55781">
    <property type="entry name" value="GAF domain-like"/>
    <property type="match status" value="3"/>
</dbReference>
<dbReference type="Pfam" id="PF13185">
    <property type="entry name" value="GAF_2"/>
    <property type="match status" value="1"/>
</dbReference>
<keyword evidence="4" id="KW-0600">Photoreceptor protein</keyword>
<evidence type="ECO:0000256" key="3">
    <source>
        <dbReference type="ARBA" id="ARBA00021740"/>
    </source>
</evidence>
<comment type="caution">
    <text evidence="18">The sequence shown here is derived from an EMBL/GenBank/DDBJ whole genome shotgun (WGS) entry which is preliminary data.</text>
</comment>
<evidence type="ECO:0000256" key="1">
    <source>
        <dbReference type="ARBA" id="ARBA00000085"/>
    </source>
</evidence>
<dbReference type="Pfam" id="PF07536">
    <property type="entry name" value="HWE_HK"/>
    <property type="match status" value="1"/>
</dbReference>
<dbReference type="PROSITE" id="PS50112">
    <property type="entry name" value="PAS"/>
    <property type="match status" value="2"/>
</dbReference>
<keyword evidence="19" id="KW-1185">Reference proteome</keyword>
<dbReference type="InterPro" id="IPR035965">
    <property type="entry name" value="PAS-like_dom_sf"/>
</dbReference>
<protein>
    <recommendedName>
        <fullName evidence="3">Blue-light-activated histidine kinase</fullName>
        <ecNumber evidence="2">2.7.13.3</ecNumber>
    </recommendedName>
</protein>
<dbReference type="InterPro" id="IPR011102">
    <property type="entry name" value="Sig_transdc_His_kinase_HWE"/>
</dbReference>
<evidence type="ECO:0000256" key="10">
    <source>
        <dbReference type="ARBA" id="ARBA00022741"/>
    </source>
</evidence>
<dbReference type="InterPro" id="IPR013656">
    <property type="entry name" value="PAS_4"/>
</dbReference>
<feature type="compositionally biased region" description="Basic and acidic residues" evidence="15">
    <location>
        <begin position="15"/>
        <end position="26"/>
    </location>
</feature>
<dbReference type="Proteomes" id="UP001480955">
    <property type="component" value="Unassembled WGS sequence"/>
</dbReference>
<evidence type="ECO:0000256" key="5">
    <source>
        <dbReference type="ARBA" id="ARBA00022553"/>
    </source>
</evidence>
<keyword evidence="11" id="KW-0418">Kinase</keyword>
<dbReference type="InterPro" id="IPR001610">
    <property type="entry name" value="PAC"/>
</dbReference>
<feature type="domain" description="PAC" evidence="17">
    <location>
        <begin position="1012"/>
        <end position="1064"/>
    </location>
</feature>
<dbReference type="PANTHER" id="PTHR43304:SF1">
    <property type="entry name" value="PAC DOMAIN-CONTAINING PROTEIN"/>
    <property type="match status" value="1"/>
</dbReference>
<keyword evidence="6" id="KW-0716">Sensory transduction</keyword>
<dbReference type="EMBL" id="JBELQE010000125">
    <property type="protein sequence ID" value="MER2252944.1"/>
    <property type="molecule type" value="Genomic_DNA"/>
</dbReference>
<dbReference type="Pfam" id="PF08447">
    <property type="entry name" value="PAS_3"/>
    <property type="match status" value="2"/>
</dbReference>
<evidence type="ECO:0000256" key="6">
    <source>
        <dbReference type="ARBA" id="ARBA00022606"/>
    </source>
</evidence>
<dbReference type="SMART" id="SM00091">
    <property type="entry name" value="PAS"/>
    <property type="match status" value="3"/>
</dbReference>
<dbReference type="InterPro" id="IPR003018">
    <property type="entry name" value="GAF"/>
</dbReference>
<dbReference type="CDD" id="cd00130">
    <property type="entry name" value="PAS"/>
    <property type="match status" value="2"/>
</dbReference>
<keyword evidence="8" id="KW-0288">FMN</keyword>
<accession>A0ABV1QUC7</accession>